<dbReference type="PRINTS" id="PR00412">
    <property type="entry name" value="EPOXHYDRLASE"/>
</dbReference>
<name>A0ABX8V140_9BURK</name>
<dbReference type="Proteomes" id="UP000826462">
    <property type="component" value="Chromosome 2"/>
</dbReference>
<protein>
    <submittedName>
        <fullName evidence="3">Alpha/beta hydrolase</fullName>
    </submittedName>
</protein>
<dbReference type="Gene3D" id="3.40.50.1820">
    <property type="entry name" value="alpha/beta hydrolase"/>
    <property type="match status" value="1"/>
</dbReference>
<dbReference type="GO" id="GO:0016787">
    <property type="term" value="F:hydrolase activity"/>
    <property type="evidence" value="ECO:0007669"/>
    <property type="project" value="UniProtKB-KW"/>
</dbReference>
<accession>A0ABX8V140</accession>
<dbReference type="InterPro" id="IPR000639">
    <property type="entry name" value="Epox_hydrolase-like"/>
</dbReference>
<feature type="domain" description="AB hydrolase-1" evidence="2">
    <location>
        <begin position="29"/>
        <end position="322"/>
    </location>
</feature>
<gene>
    <name evidence="3" type="ORF">KZJ38_27065</name>
</gene>
<evidence type="ECO:0000313" key="3">
    <source>
        <dbReference type="EMBL" id="QYD73302.1"/>
    </source>
</evidence>
<organism evidence="3 4">
    <name type="scientific">Paraburkholderia edwinii</name>
    <dbReference type="NCBI Taxonomy" id="2861782"/>
    <lineage>
        <taxon>Bacteria</taxon>
        <taxon>Pseudomonadati</taxon>
        <taxon>Pseudomonadota</taxon>
        <taxon>Betaproteobacteria</taxon>
        <taxon>Burkholderiales</taxon>
        <taxon>Burkholderiaceae</taxon>
        <taxon>Paraburkholderia</taxon>
    </lineage>
</organism>
<dbReference type="RefSeq" id="WP_219803034.1">
    <property type="nucleotide sequence ID" value="NZ_CP080096.1"/>
</dbReference>
<dbReference type="PANTHER" id="PTHR43329">
    <property type="entry name" value="EPOXIDE HYDROLASE"/>
    <property type="match status" value="1"/>
</dbReference>
<proteinExistence type="predicted"/>
<evidence type="ECO:0000259" key="2">
    <source>
        <dbReference type="Pfam" id="PF00561"/>
    </source>
</evidence>
<sequence>MNEVISTGHSIETARHRTAWIEAGPQQGPLMIFLHGWPAIGLVWRQQIEHFAARGWRCVAPDMRGYGGSSRPDFTAAYAIPEFVADMVELHDALGGTPALWVGHDWGSPVAWSMASHHADRCAGVINLCVPYVARGFALPTMLPLIDRDLYAEERYPVGQWDYWLFYREHFTRAAKDFEADTAATLALLYQRRPKRAPDVPAFTAGIRAQNGWFGAARRAPATPRENVLLGQDDFDTLVAAFTETGFAGANAWYMNDVANLAYAARAPNFGRIALPSMFIHASNDAVCDTTTSRLAEPMREDCERLTEVTIDGGHNIMLEQPLDVCRAIDEWMRAEWLGA</sequence>
<reference evidence="3 4" key="1">
    <citation type="submission" date="2021-07" db="EMBL/GenBank/DDBJ databases">
        <title>Paraburkholderia edwinii protects Aspergillus sp. from phenazines by acting as a toxin sponge.</title>
        <authorList>
            <person name="Dahlstrom K.M."/>
            <person name="Newman D.K."/>
        </authorList>
    </citation>
    <scope>NUCLEOTIDE SEQUENCE [LARGE SCALE GENOMIC DNA]</scope>
    <source>
        <strain evidence="3 4">Pe01</strain>
    </source>
</reference>
<dbReference type="InterPro" id="IPR029058">
    <property type="entry name" value="AB_hydrolase_fold"/>
</dbReference>
<evidence type="ECO:0000313" key="4">
    <source>
        <dbReference type="Proteomes" id="UP000826462"/>
    </source>
</evidence>
<evidence type="ECO:0000256" key="1">
    <source>
        <dbReference type="ARBA" id="ARBA00022801"/>
    </source>
</evidence>
<keyword evidence="4" id="KW-1185">Reference proteome</keyword>
<dbReference type="Pfam" id="PF00561">
    <property type="entry name" value="Abhydrolase_1"/>
    <property type="match status" value="1"/>
</dbReference>
<dbReference type="InterPro" id="IPR000073">
    <property type="entry name" value="AB_hydrolase_1"/>
</dbReference>
<dbReference type="EMBL" id="CP080096">
    <property type="protein sequence ID" value="QYD73302.1"/>
    <property type="molecule type" value="Genomic_DNA"/>
</dbReference>
<keyword evidence="1 3" id="KW-0378">Hydrolase</keyword>
<dbReference type="SUPFAM" id="SSF53474">
    <property type="entry name" value="alpha/beta-Hydrolases"/>
    <property type="match status" value="1"/>
</dbReference>